<evidence type="ECO:0000313" key="2">
    <source>
        <dbReference type="Proteomes" id="UP001149400"/>
    </source>
</evidence>
<dbReference type="RefSeq" id="WP_274163367.1">
    <property type="nucleotide sequence ID" value="NZ_JAJUBC010000004.1"/>
</dbReference>
<reference evidence="1" key="1">
    <citation type="submission" date="2021-12" db="EMBL/GenBank/DDBJ databases">
        <title>Enterovibrio ZSDZ35 sp. nov. and Enterovibrio ZSDZ42 sp. nov., isolated from coastal seawater in Qingdao.</title>
        <authorList>
            <person name="Zhang P."/>
        </authorList>
    </citation>
    <scope>NUCLEOTIDE SEQUENCE</scope>
    <source>
        <strain evidence="1">ZSDZ42</strain>
    </source>
</reference>
<protein>
    <recommendedName>
        <fullName evidence="3">Flagellar rod protein FlaI</fullName>
    </recommendedName>
</protein>
<name>A0ABT5QWS0_9GAMM</name>
<evidence type="ECO:0000313" key="1">
    <source>
        <dbReference type="EMBL" id="MDD1792463.1"/>
    </source>
</evidence>
<comment type="caution">
    <text evidence="1">The sequence shown here is derived from an EMBL/GenBank/DDBJ whole genome shotgun (WGS) entry which is preliminary data.</text>
</comment>
<gene>
    <name evidence="1" type="ORF">LRP50_04890</name>
</gene>
<keyword evidence="2" id="KW-1185">Reference proteome</keyword>
<dbReference type="EMBL" id="JAJUBC010000004">
    <property type="protein sequence ID" value="MDD1792463.1"/>
    <property type="molecule type" value="Genomic_DNA"/>
</dbReference>
<sequence length="97" mass="10980">MSAPVVRLEAIDDQLLTVLSQGHVDQEEMAQLLNDRKQCLAEITMLPEAPEKEAWSLAIARTEHIYSLIKRHRDSAAANASSFLKGRKSVQLYKKFE</sequence>
<organism evidence="1 2">
    <name type="scientific">Enterovibrio gelatinilyticus</name>
    <dbReference type="NCBI Taxonomy" id="2899819"/>
    <lineage>
        <taxon>Bacteria</taxon>
        <taxon>Pseudomonadati</taxon>
        <taxon>Pseudomonadota</taxon>
        <taxon>Gammaproteobacteria</taxon>
        <taxon>Vibrionales</taxon>
        <taxon>Vibrionaceae</taxon>
        <taxon>Enterovibrio</taxon>
    </lineage>
</organism>
<proteinExistence type="predicted"/>
<accession>A0ABT5QWS0</accession>
<dbReference type="Proteomes" id="UP001149400">
    <property type="component" value="Unassembled WGS sequence"/>
</dbReference>
<evidence type="ECO:0008006" key="3">
    <source>
        <dbReference type="Google" id="ProtNLM"/>
    </source>
</evidence>